<evidence type="ECO:0000313" key="2">
    <source>
        <dbReference type="EMBL" id="RCW63034.1"/>
    </source>
</evidence>
<dbReference type="InterPro" id="IPR002035">
    <property type="entry name" value="VWF_A"/>
</dbReference>
<dbReference type="OrthoDB" id="2960279at2"/>
<dbReference type="InterPro" id="IPR036465">
    <property type="entry name" value="vWFA_dom_sf"/>
</dbReference>
<accession>A0A368XAI1</accession>
<dbReference type="SUPFAM" id="SSF53300">
    <property type="entry name" value="vWA-like"/>
    <property type="match status" value="2"/>
</dbReference>
<dbReference type="CDD" id="cd00198">
    <property type="entry name" value="vWFA"/>
    <property type="match status" value="1"/>
</dbReference>
<dbReference type="Proteomes" id="UP000252585">
    <property type="component" value="Unassembled WGS sequence"/>
</dbReference>
<evidence type="ECO:0000313" key="3">
    <source>
        <dbReference type="Proteomes" id="UP000252585"/>
    </source>
</evidence>
<reference evidence="2 3" key="1">
    <citation type="submission" date="2018-07" db="EMBL/GenBank/DDBJ databases">
        <title>Genomic Encyclopedia of Type Strains, Phase IV (KMG-IV): sequencing the most valuable type-strain genomes for metagenomic binning, comparative biology and taxonomic classification.</title>
        <authorList>
            <person name="Goeker M."/>
        </authorList>
    </citation>
    <scope>NUCLEOTIDE SEQUENCE [LARGE SCALE GENOMIC DNA]</scope>
    <source>
        <strain evidence="2 3">DSM 27696</strain>
    </source>
</reference>
<sequence length="245" mass="26837">MQKGTLKQILLITDGCSNKGEDPAAVAAFIAEQSIAVNVIGILEEGAVDAKGLSEIEEIAASGQGESQIVYSHHLSQTVQSVTKKSMTKTLQGVVNQELKQILGEEKTLEDLPPEERGEIMEVVNDMEETCDVEVLVLVDSSASMTHKLPTVQEALIDLSVSMNARIGRNRFAIYHFPGKRKVIQKLIDWTGELKSVSQIFPKLAGGGITPTGPALKEALKAFSEPKKRRSMRWNDYEDVEEIGF</sequence>
<dbReference type="AlphaFoldDB" id="A0A368XAI1"/>
<gene>
    <name evidence="2" type="ORF">DFR57_12014</name>
</gene>
<organism evidence="2 3">
    <name type="scientific">Saliterribacillus persicus</name>
    <dbReference type="NCBI Taxonomy" id="930114"/>
    <lineage>
        <taxon>Bacteria</taxon>
        <taxon>Bacillati</taxon>
        <taxon>Bacillota</taxon>
        <taxon>Bacilli</taxon>
        <taxon>Bacillales</taxon>
        <taxon>Bacillaceae</taxon>
        <taxon>Saliterribacillus</taxon>
    </lineage>
</organism>
<feature type="domain" description="VWFA" evidence="1">
    <location>
        <begin position="1"/>
        <end position="91"/>
    </location>
</feature>
<dbReference type="EMBL" id="QPJJ01000020">
    <property type="protein sequence ID" value="RCW63034.1"/>
    <property type="molecule type" value="Genomic_DNA"/>
</dbReference>
<comment type="caution">
    <text evidence="2">The sequence shown here is derived from an EMBL/GenBank/DDBJ whole genome shotgun (WGS) entry which is preliminary data.</text>
</comment>
<dbReference type="RefSeq" id="WP_114354351.1">
    <property type="nucleotide sequence ID" value="NZ_QPJJ01000020.1"/>
</dbReference>
<protein>
    <submittedName>
        <fullName evidence="2">Ca-activated chloride channel family protein</fullName>
    </submittedName>
</protein>
<keyword evidence="3" id="KW-1185">Reference proteome</keyword>
<dbReference type="Pfam" id="PF00092">
    <property type="entry name" value="VWA"/>
    <property type="match status" value="1"/>
</dbReference>
<dbReference type="PROSITE" id="PS50234">
    <property type="entry name" value="VWFA"/>
    <property type="match status" value="2"/>
</dbReference>
<proteinExistence type="predicted"/>
<name>A0A368XAI1_9BACI</name>
<evidence type="ECO:0000259" key="1">
    <source>
        <dbReference type="PROSITE" id="PS50234"/>
    </source>
</evidence>
<dbReference type="Gene3D" id="3.40.50.410">
    <property type="entry name" value="von Willebrand factor, type A domain"/>
    <property type="match status" value="1"/>
</dbReference>
<feature type="domain" description="VWFA" evidence="1">
    <location>
        <begin position="134"/>
        <end position="245"/>
    </location>
</feature>